<evidence type="ECO:0000313" key="2">
    <source>
        <dbReference type="Proteomes" id="UP000324870"/>
    </source>
</evidence>
<name>A0ABQ6S0W7_9BACT</name>
<protein>
    <recommendedName>
        <fullName evidence="3">SusD/RagB family nutrient-binding outer membrane lipoprotein</fullName>
    </recommendedName>
</protein>
<accession>A0ABQ6S0W7</accession>
<dbReference type="RefSeq" id="WP_042493431.1">
    <property type="nucleotide sequence ID" value="NZ_CAKMWW010000006.1"/>
</dbReference>
<dbReference type="PROSITE" id="PS51257">
    <property type="entry name" value="PROKAR_LIPOPROTEIN"/>
    <property type="match status" value="1"/>
</dbReference>
<evidence type="ECO:0008006" key="3">
    <source>
        <dbReference type="Google" id="ProtNLM"/>
    </source>
</evidence>
<evidence type="ECO:0000313" key="1">
    <source>
        <dbReference type="EMBL" id="KAA3158025.1"/>
    </source>
</evidence>
<dbReference type="Proteomes" id="UP000324870">
    <property type="component" value="Unassembled WGS sequence"/>
</dbReference>
<dbReference type="EMBL" id="VVND01000025">
    <property type="protein sequence ID" value="KAA3158025.1"/>
    <property type="molecule type" value="Genomic_DNA"/>
</dbReference>
<sequence>MKPINILLILSLLLLGSCVDKDLNNDPTKSANLNPNFQLTGIELRQWGSMDIGSICNRYMSPLTQQMQGNWDATNYGGQYRNDDNQIKSLFVDYFIGLHKV</sequence>
<proteinExistence type="predicted"/>
<gene>
    <name evidence="1" type="ORF">F2A26_12930</name>
</gene>
<organism evidence="1 2">
    <name type="scientific">Alistipes finegoldii</name>
    <dbReference type="NCBI Taxonomy" id="214856"/>
    <lineage>
        <taxon>Bacteria</taxon>
        <taxon>Pseudomonadati</taxon>
        <taxon>Bacteroidota</taxon>
        <taxon>Bacteroidia</taxon>
        <taxon>Bacteroidales</taxon>
        <taxon>Rikenellaceae</taxon>
        <taxon>Alistipes</taxon>
    </lineage>
</organism>
<comment type="caution">
    <text evidence="1">The sequence shown here is derived from an EMBL/GenBank/DDBJ whole genome shotgun (WGS) entry which is preliminary data.</text>
</comment>
<reference evidence="1 2" key="1">
    <citation type="journal article" date="2019" name="Nat. Med.">
        <title>A library of human gut bacterial isolates paired with longitudinal multiomics data enables mechanistic microbiome research.</title>
        <authorList>
            <person name="Poyet M."/>
            <person name="Groussin M."/>
            <person name="Gibbons S.M."/>
            <person name="Avila-Pacheco J."/>
            <person name="Jiang X."/>
            <person name="Kearney S.M."/>
            <person name="Perrotta A.R."/>
            <person name="Berdy B."/>
            <person name="Zhao S."/>
            <person name="Lieberman T.D."/>
            <person name="Swanson P.K."/>
            <person name="Smith M."/>
            <person name="Roesemann S."/>
            <person name="Alexander J.E."/>
            <person name="Rich S.A."/>
            <person name="Livny J."/>
            <person name="Vlamakis H."/>
            <person name="Clish C."/>
            <person name="Bullock K."/>
            <person name="Deik A."/>
            <person name="Scott J."/>
            <person name="Pierce K.A."/>
            <person name="Xavier R.J."/>
            <person name="Alm E.J."/>
        </authorList>
    </citation>
    <scope>NUCLEOTIDE SEQUENCE [LARGE SCALE GENOMIC DNA]</scope>
    <source>
        <strain evidence="1 2">BIOML-A1</strain>
    </source>
</reference>
<keyword evidence="2" id="KW-1185">Reference proteome</keyword>